<dbReference type="EMBL" id="ONZQ02000004">
    <property type="protein sequence ID" value="SPO01197.1"/>
    <property type="molecule type" value="Genomic_DNA"/>
</dbReference>
<name>A0AAE8MXX4_9PEZI</name>
<organism evidence="2 3">
    <name type="scientific">Cephalotrichum gorgonifer</name>
    <dbReference type="NCBI Taxonomy" id="2041049"/>
    <lineage>
        <taxon>Eukaryota</taxon>
        <taxon>Fungi</taxon>
        <taxon>Dikarya</taxon>
        <taxon>Ascomycota</taxon>
        <taxon>Pezizomycotina</taxon>
        <taxon>Sordariomycetes</taxon>
        <taxon>Hypocreomycetidae</taxon>
        <taxon>Microascales</taxon>
        <taxon>Microascaceae</taxon>
        <taxon>Cephalotrichum</taxon>
    </lineage>
</organism>
<accession>A0AAE8MXX4</accession>
<evidence type="ECO:0000313" key="3">
    <source>
        <dbReference type="Proteomes" id="UP001187682"/>
    </source>
</evidence>
<proteinExistence type="predicted"/>
<evidence type="ECO:0000256" key="1">
    <source>
        <dbReference type="SAM" id="Coils"/>
    </source>
</evidence>
<reference evidence="2" key="1">
    <citation type="submission" date="2018-03" db="EMBL/GenBank/DDBJ databases">
        <authorList>
            <person name="Guldener U."/>
        </authorList>
    </citation>
    <scope>NUCLEOTIDE SEQUENCE</scope>
</reference>
<dbReference type="Proteomes" id="UP001187682">
    <property type="component" value="Unassembled WGS sequence"/>
</dbReference>
<keyword evidence="1" id="KW-0175">Coiled coil</keyword>
<protein>
    <submittedName>
        <fullName evidence="2">Uncharacterized protein</fullName>
    </submittedName>
</protein>
<gene>
    <name evidence="2" type="ORF">DNG_03944</name>
</gene>
<evidence type="ECO:0000313" key="2">
    <source>
        <dbReference type="EMBL" id="SPO01197.1"/>
    </source>
</evidence>
<keyword evidence="3" id="KW-1185">Reference proteome</keyword>
<dbReference type="Gene3D" id="1.20.1170.10">
    <property type="match status" value="1"/>
</dbReference>
<feature type="coiled-coil region" evidence="1">
    <location>
        <begin position="452"/>
        <end position="504"/>
    </location>
</feature>
<sequence>MAPTTPADYGLLAALGFEPIVDCVAGLEAAYGTIRNLRSNQFVLAVTNGEGLAKDPQKLLASASGNVFSLSSLPITPFRAVSAYSRLLSALVPGTKDAETLATSLETVAKRLSAIDDAAKDISSASQPISAAWKKVGLFKKLLTAAAPGGKPPAPFMSVVADCLQPITGPLNTSDPISQQRLFSLAGLVISPKNIAKSFQDIKRADPAEASKIVQAWSVLENNLNVSVSTFAHAISTVETLVGALNSVSTAINNIPIGFTQFRRSISNPPADFQGVPGSVVDSWKAVDANLQSYITLAVKGPAAATALALAVQPPQSRAAAMELAATAPTTAADVRDKFGPPSYVETLLADLGPESGKVNDSLNKFLSLPYVNALKVTTKQGQDTDLRSQVLDIRQKYLDLQQKSVPIARDINAYALLTETLLPHVNQPGGVPLNTFLEQNVILVVRHGQQAKSIAEETRTLQQEYQNLLDTLEANLTEVVQRIRDLEAELEKAEDEFRLEVATAIIEGITTAAFIIGAVASLMAGDIPAAGELAIKGGLSAYETVQAAIMANTLAGVIASLESAIKVAKETKAELETAIPLFDTIITMMGKIGSAWDMISENLGHVKDTYELWANPELFTPPYLQLAMEAWEAVRQGVQIYVDIVTSDITGVNNGVAAVPLAGMLKKPAGTPRLPAAPRESGKAACCRSLHKREIPPEPVHTTPAFAVLLATASSNEVNKFFSAPTLRGHPAGPDDFRSLAIRWKTIAGNLDRVGESDLASNCNSVADAILTRTLPSAQHAVDTLLTFARQQPVVPTLPVSEKDWEAFYTSRAQSLKEGEASTAFVDANLRDTQTQANNVYSFSKGRVIELQMQIDDLTRREYELEQQRDLQNQILSRLLGGFFGLDSINALSFGWGIPGLPSIPGIPNIPGIPIPGVPDIPGLSTGDDAIDAARNAIADLTSAITGVVQQRTVATNAVMALQNALTVVEQSRDTLGGLAQLSSDIALFWADLETQMSTAVDLWQPLQNMQELEIDLYRTTWAVVVSAFGSWEDGGATE</sequence>
<dbReference type="AlphaFoldDB" id="A0AAE8MXX4"/>
<comment type="caution">
    <text evidence="2">The sequence shown here is derived from an EMBL/GenBank/DDBJ whole genome shotgun (WGS) entry which is preliminary data.</text>
</comment>